<feature type="region of interest" description="Disordered" evidence="1">
    <location>
        <begin position="1"/>
        <end position="24"/>
    </location>
</feature>
<dbReference type="AlphaFoldDB" id="L1MD55"/>
<dbReference type="Proteomes" id="UP000010445">
    <property type="component" value="Unassembled WGS sequence"/>
</dbReference>
<protein>
    <submittedName>
        <fullName evidence="2">Uncharacterized protein</fullName>
    </submittedName>
</protein>
<evidence type="ECO:0000313" key="2">
    <source>
        <dbReference type="EMBL" id="EKX89193.1"/>
    </source>
</evidence>
<dbReference type="EMBL" id="AMEM01000025">
    <property type="protein sequence ID" value="EKX89193.1"/>
    <property type="molecule type" value="Genomic_DNA"/>
</dbReference>
<keyword evidence="3" id="KW-1185">Reference proteome</keyword>
<organism evidence="2 3">
    <name type="scientific">Corynebacterium durum F0235</name>
    <dbReference type="NCBI Taxonomy" id="1035195"/>
    <lineage>
        <taxon>Bacteria</taxon>
        <taxon>Bacillati</taxon>
        <taxon>Actinomycetota</taxon>
        <taxon>Actinomycetes</taxon>
        <taxon>Mycobacteriales</taxon>
        <taxon>Corynebacteriaceae</taxon>
        <taxon>Corynebacterium</taxon>
    </lineage>
</organism>
<proteinExistence type="predicted"/>
<evidence type="ECO:0000313" key="3">
    <source>
        <dbReference type="Proteomes" id="UP000010445"/>
    </source>
</evidence>
<accession>L1MD55</accession>
<comment type="caution">
    <text evidence="2">The sequence shown here is derived from an EMBL/GenBank/DDBJ whole genome shotgun (WGS) entry which is preliminary data.</text>
</comment>
<gene>
    <name evidence="2" type="ORF">HMPREF9997_01960</name>
</gene>
<sequence length="43" mass="4708">MPVIKITSEAQHSPPPKVVTPTPSCRTTTLTHNANIPNYQHPC</sequence>
<reference evidence="2 3" key="1">
    <citation type="submission" date="2012-05" db="EMBL/GenBank/DDBJ databases">
        <authorList>
            <person name="Weinstock G."/>
            <person name="Sodergren E."/>
            <person name="Lobos E.A."/>
            <person name="Fulton L."/>
            <person name="Fulton R."/>
            <person name="Courtney L."/>
            <person name="Fronick C."/>
            <person name="O'Laughlin M."/>
            <person name="Godfrey J."/>
            <person name="Wilson R.M."/>
            <person name="Miner T."/>
            <person name="Farmer C."/>
            <person name="Delehaunty K."/>
            <person name="Cordes M."/>
            <person name="Minx P."/>
            <person name="Tomlinson C."/>
            <person name="Chen J."/>
            <person name="Wollam A."/>
            <person name="Pepin K.H."/>
            <person name="Bhonagiri V."/>
            <person name="Zhang X."/>
            <person name="Suruliraj S."/>
            <person name="Warren W."/>
            <person name="Mitreva M."/>
            <person name="Mardis E.R."/>
            <person name="Wilson R.K."/>
        </authorList>
    </citation>
    <scope>NUCLEOTIDE SEQUENCE [LARGE SCALE GENOMIC DNA]</scope>
    <source>
        <strain evidence="2 3">F0235</strain>
    </source>
</reference>
<name>L1MD55_9CORY</name>
<evidence type="ECO:0000256" key="1">
    <source>
        <dbReference type="SAM" id="MobiDB-lite"/>
    </source>
</evidence>
<dbReference type="HOGENOM" id="CLU_3232317_0_0_11"/>